<evidence type="ECO:0000256" key="2">
    <source>
        <dbReference type="HAMAP-Rule" id="MF_00055"/>
    </source>
</evidence>
<comment type="caution">
    <text evidence="3">The sequence shown here is derived from an EMBL/GenBank/DDBJ whole genome shotgun (WGS) entry which is preliminary data.</text>
</comment>
<name>A0A483CN40_9EURY</name>
<dbReference type="InterPro" id="IPR002737">
    <property type="entry name" value="MEMO1_fam"/>
</dbReference>
<sequence>METRPCVFAGMFYPGEPSHLEQFIGSVVPGTRSIEDALGIVSPHAGYPYSGAVAAAAFSAIKPDFDGTIIVIGPSHRGYMTCTSAIPWETPLGIVDVDTEFVSALEIRTDEAAMEDEHSLEVQVPFIKHFFPRARMVAVMMGDQSQQAAAEVAWQIGQAIQKTGRDVRIVASSDFSHYIPDAEARRLDRTAIEAIERLDIDELYRRIAAYGISTCGYGPIAAMMGACKNLGAGRGELLAYATSGDVTGDREVVGYAAIAVV</sequence>
<proteinExistence type="inferred from homology"/>
<accession>A0A483CN40</accession>
<evidence type="ECO:0000313" key="4">
    <source>
        <dbReference type="Proteomes" id="UP000292580"/>
    </source>
</evidence>
<dbReference type="Pfam" id="PF01875">
    <property type="entry name" value="Memo"/>
    <property type="match status" value="1"/>
</dbReference>
<organism evidence="3 4">
    <name type="scientific">Methanofollis fontis</name>
    <dbReference type="NCBI Taxonomy" id="2052832"/>
    <lineage>
        <taxon>Archaea</taxon>
        <taxon>Methanobacteriati</taxon>
        <taxon>Methanobacteriota</taxon>
        <taxon>Stenosarchaea group</taxon>
        <taxon>Methanomicrobia</taxon>
        <taxon>Methanomicrobiales</taxon>
        <taxon>Methanomicrobiaceae</taxon>
        <taxon>Methanofollis</taxon>
    </lineage>
</organism>
<dbReference type="RefSeq" id="WP_130647617.1">
    <property type="nucleotide sequence ID" value="NZ_PGCL01000007.1"/>
</dbReference>
<dbReference type="OrthoDB" id="372162at2157"/>
<dbReference type="PANTHER" id="PTHR11060:SF0">
    <property type="entry name" value="PROTEIN MEMO1"/>
    <property type="match status" value="1"/>
</dbReference>
<protein>
    <recommendedName>
        <fullName evidence="2">MEMO1 family protein CUJ86_10950</fullName>
    </recommendedName>
</protein>
<dbReference type="PANTHER" id="PTHR11060">
    <property type="entry name" value="PROTEIN MEMO1"/>
    <property type="match status" value="1"/>
</dbReference>
<evidence type="ECO:0000313" key="3">
    <source>
        <dbReference type="EMBL" id="TAJ43378.1"/>
    </source>
</evidence>
<evidence type="ECO:0000256" key="1">
    <source>
        <dbReference type="ARBA" id="ARBA00006315"/>
    </source>
</evidence>
<keyword evidence="4" id="KW-1185">Reference proteome</keyword>
<dbReference type="CDD" id="cd07361">
    <property type="entry name" value="MEMO_like"/>
    <property type="match status" value="1"/>
</dbReference>
<reference evidence="3 4" key="1">
    <citation type="submission" date="2017-11" db="EMBL/GenBank/DDBJ databases">
        <title>Isolation and Characterization of Methanofollis Species from Methane Seep Offshore SW Taiwan.</title>
        <authorList>
            <person name="Teng N.-H."/>
            <person name="Lai M.-C."/>
            <person name="Chen S.-C."/>
        </authorList>
    </citation>
    <scope>NUCLEOTIDE SEQUENCE [LARGE SCALE GENOMIC DNA]</scope>
    <source>
        <strain evidence="3 4">FWC-SCC2</strain>
    </source>
</reference>
<dbReference type="NCBIfam" id="TIGR04336">
    <property type="entry name" value="AmmeMemoSam_B"/>
    <property type="match status" value="1"/>
</dbReference>
<gene>
    <name evidence="3" type="primary">amrB</name>
    <name evidence="3" type="ORF">CUJ86_10950</name>
</gene>
<dbReference type="HAMAP" id="MF_00055">
    <property type="entry name" value="MEMO1"/>
    <property type="match status" value="1"/>
</dbReference>
<comment type="similarity">
    <text evidence="1 2">Belongs to the MEMO1 family.</text>
</comment>
<dbReference type="Proteomes" id="UP000292580">
    <property type="component" value="Unassembled WGS sequence"/>
</dbReference>
<dbReference type="Gene3D" id="3.40.830.10">
    <property type="entry name" value="LigB-like"/>
    <property type="match status" value="1"/>
</dbReference>
<dbReference type="AlphaFoldDB" id="A0A483CN40"/>
<dbReference type="EMBL" id="PGCL01000007">
    <property type="protein sequence ID" value="TAJ43378.1"/>
    <property type="molecule type" value="Genomic_DNA"/>
</dbReference>
<dbReference type="SUPFAM" id="SSF53213">
    <property type="entry name" value="LigB-like"/>
    <property type="match status" value="1"/>
</dbReference>